<proteinExistence type="predicted"/>
<evidence type="ECO:0000313" key="2">
    <source>
        <dbReference type="Proteomes" id="UP001501116"/>
    </source>
</evidence>
<organism evidence="1 2">
    <name type="scientific">Amycolatopsis minnesotensis</name>
    <dbReference type="NCBI Taxonomy" id="337894"/>
    <lineage>
        <taxon>Bacteria</taxon>
        <taxon>Bacillati</taxon>
        <taxon>Actinomycetota</taxon>
        <taxon>Actinomycetes</taxon>
        <taxon>Pseudonocardiales</taxon>
        <taxon>Pseudonocardiaceae</taxon>
        <taxon>Amycolatopsis</taxon>
    </lineage>
</organism>
<dbReference type="Proteomes" id="UP001501116">
    <property type="component" value="Unassembled WGS sequence"/>
</dbReference>
<reference evidence="2" key="1">
    <citation type="journal article" date="2019" name="Int. J. Syst. Evol. Microbiol.">
        <title>The Global Catalogue of Microorganisms (GCM) 10K type strain sequencing project: providing services to taxonomists for standard genome sequencing and annotation.</title>
        <authorList>
            <consortium name="The Broad Institute Genomics Platform"/>
            <consortium name="The Broad Institute Genome Sequencing Center for Infectious Disease"/>
            <person name="Wu L."/>
            <person name="Ma J."/>
        </authorList>
    </citation>
    <scope>NUCLEOTIDE SEQUENCE [LARGE SCALE GENOMIC DNA]</scope>
    <source>
        <strain evidence="2">JCM 14545</strain>
    </source>
</reference>
<dbReference type="Gene3D" id="3.40.190.10">
    <property type="entry name" value="Periplasmic binding protein-like II"/>
    <property type="match status" value="1"/>
</dbReference>
<name>A0ABP5D2R1_9PSEU</name>
<gene>
    <name evidence="1" type="ORF">GCM10009754_54880</name>
</gene>
<protein>
    <submittedName>
        <fullName evidence="1">4,5-dihydroxyphthalate decarboxylase</fullName>
    </submittedName>
</protein>
<dbReference type="EMBL" id="BAAANN010000023">
    <property type="protein sequence ID" value="GAA1973137.1"/>
    <property type="molecule type" value="Genomic_DNA"/>
</dbReference>
<dbReference type="RefSeq" id="WP_344424849.1">
    <property type="nucleotide sequence ID" value="NZ_BAAANN010000023.1"/>
</dbReference>
<sequence length="339" mass="38387">MADLKLKLGVYRYEHTEPLFDGRVAIDGVDATLDTSTLISDVFYRMAKGELDVAEFGLTYFLRSFDLDESPFLALPVFPNRNFRHSSLFVNVDSGIERPEDLAGKTVGEFALYGSDPGVWIKGVLAEEYGVPPERMDWVIGGTDHPIPSFDWIPQPVPDGVRVRHADADQTLGALLEAGEIDALLSVDVPRGLLDGSTKKIRRLFVDYEAVERDYYRRTGIFPMMHVVAIRRELAGIPGLVESVYRAFCQAKEIVQEHYRANAAKQHMAVITPWFSELFAENRALLGEDWWPYGLEANREAVDTFLRYHHEQGLSRRLLTAEDIFVPALLGTPWRRTAR</sequence>
<dbReference type="SUPFAM" id="SSF53850">
    <property type="entry name" value="Periplasmic binding protein-like II"/>
    <property type="match status" value="1"/>
</dbReference>
<keyword evidence="2" id="KW-1185">Reference proteome</keyword>
<accession>A0ABP5D2R1</accession>
<evidence type="ECO:0000313" key="1">
    <source>
        <dbReference type="EMBL" id="GAA1973137.1"/>
    </source>
</evidence>
<comment type="caution">
    <text evidence="1">The sequence shown here is derived from an EMBL/GenBank/DDBJ whole genome shotgun (WGS) entry which is preliminary data.</text>
</comment>